<dbReference type="Gene3D" id="3.40.50.1000">
    <property type="entry name" value="HAD superfamily/HAD-like"/>
    <property type="match status" value="1"/>
</dbReference>
<evidence type="ECO:0000313" key="2">
    <source>
        <dbReference type="Proteomes" id="UP001596523"/>
    </source>
</evidence>
<dbReference type="RefSeq" id="WP_381840537.1">
    <property type="nucleotide sequence ID" value="NZ_JBHTCF010000031.1"/>
</dbReference>
<dbReference type="Gene3D" id="1.10.150.240">
    <property type="entry name" value="Putative phosphatase, domain 2"/>
    <property type="match status" value="1"/>
</dbReference>
<accession>A0ABW2JX60</accession>
<dbReference type="InterPro" id="IPR052898">
    <property type="entry name" value="ACAD10-like"/>
</dbReference>
<comment type="caution">
    <text evidence="1">The sequence shown here is derived from an EMBL/GenBank/DDBJ whole genome shotgun (WGS) entry which is preliminary data.</text>
</comment>
<dbReference type="GO" id="GO:0016787">
    <property type="term" value="F:hydrolase activity"/>
    <property type="evidence" value="ECO:0007669"/>
    <property type="project" value="UniProtKB-KW"/>
</dbReference>
<keyword evidence="1" id="KW-0378">Hydrolase</keyword>
<dbReference type="EMBL" id="JBHTCF010000031">
    <property type="protein sequence ID" value="MFC7310292.1"/>
    <property type="molecule type" value="Genomic_DNA"/>
</dbReference>
<protein>
    <submittedName>
        <fullName evidence="1">HAD family hydrolase</fullName>
    </submittedName>
</protein>
<dbReference type="Pfam" id="PF00702">
    <property type="entry name" value="Hydrolase"/>
    <property type="match status" value="1"/>
</dbReference>
<dbReference type="InterPro" id="IPR036412">
    <property type="entry name" value="HAD-like_sf"/>
</dbReference>
<dbReference type="PRINTS" id="PR00413">
    <property type="entry name" value="HADHALOGNASE"/>
</dbReference>
<proteinExistence type="predicted"/>
<reference evidence="2" key="1">
    <citation type="journal article" date="2019" name="Int. J. Syst. Evol. Microbiol.">
        <title>The Global Catalogue of Microorganisms (GCM) 10K type strain sequencing project: providing services to taxonomists for standard genome sequencing and annotation.</title>
        <authorList>
            <consortium name="The Broad Institute Genomics Platform"/>
            <consortium name="The Broad Institute Genome Sequencing Center for Infectious Disease"/>
            <person name="Wu L."/>
            <person name="Ma J."/>
        </authorList>
    </citation>
    <scope>NUCLEOTIDE SEQUENCE [LARGE SCALE GENOMIC DNA]</scope>
    <source>
        <strain evidence="2">SYNS20</strain>
    </source>
</reference>
<keyword evidence="2" id="KW-1185">Reference proteome</keyword>
<evidence type="ECO:0000313" key="1">
    <source>
        <dbReference type="EMBL" id="MFC7310292.1"/>
    </source>
</evidence>
<dbReference type="PANTHER" id="PTHR47829">
    <property type="entry name" value="HYDROLASE, PUTATIVE (AFU_ORTHOLOGUE AFUA_1G12880)-RELATED"/>
    <property type="match status" value="1"/>
</dbReference>
<gene>
    <name evidence="1" type="ORF">ACFQVC_39535</name>
</gene>
<dbReference type="NCBIfam" id="TIGR01509">
    <property type="entry name" value="HAD-SF-IA-v3"/>
    <property type="match status" value="1"/>
</dbReference>
<name>A0ABW2JX60_9ACTN</name>
<dbReference type="Proteomes" id="UP001596523">
    <property type="component" value="Unassembled WGS sequence"/>
</dbReference>
<dbReference type="InterPro" id="IPR006439">
    <property type="entry name" value="HAD-SF_hydro_IA"/>
</dbReference>
<dbReference type="CDD" id="cd02603">
    <property type="entry name" value="HAD_sEH-N_like"/>
    <property type="match status" value="1"/>
</dbReference>
<dbReference type="PANTHER" id="PTHR47829:SF1">
    <property type="entry name" value="HAD FAMILY PHOSPHATASE"/>
    <property type="match status" value="1"/>
</dbReference>
<sequence>MIWFDFGGVLSPPLAELYDAYERKTGITRSQLQWAMRTVADGMGVPTLAPVELALVTEAEWGRSLARALRDRHPAVDLSRARLETFGEQWFAGVRANPAMMSALSCARDHGLRVGILTNNVPEWEPYWKDIVAPAGEIECVIDSCKVGLRKPDPAIFELAARTAGADPASCVLVDDLAVNCDAARAQGWSAVHFTDDEQTLNDLARLTGLAALRGVPATTMPMAPSSARCA</sequence>
<organism evidence="1 2">
    <name type="scientific">Streptomyces monticola</name>
    <dbReference type="NCBI Taxonomy" id="2666263"/>
    <lineage>
        <taxon>Bacteria</taxon>
        <taxon>Bacillati</taxon>
        <taxon>Actinomycetota</taxon>
        <taxon>Actinomycetes</taxon>
        <taxon>Kitasatosporales</taxon>
        <taxon>Streptomycetaceae</taxon>
        <taxon>Streptomyces</taxon>
    </lineage>
</organism>
<dbReference type="InterPro" id="IPR023214">
    <property type="entry name" value="HAD_sf"/>
</dbReference>
<dbReference type="SUPFAM" id="SSF56784">
    <property type="entry name" value="HAD-like"/>
    <property type="match status" value="1"/>
</dbReference>
<dbReference type="InterPro" id="IPR023198">
    <property type="entry name" value="PGP-like_dom2"/>
</dbReference>